<gene>
    <name evidence="3" type="ORF">G8E03_09955</name>
</gene>
<dbReference type="KEGG" id="mon:G8E03_09955"/>
<name>A0A6G7VMI0_9RHOB</name>
<evidence type="ECO:0000256" key="2">
    <source>
        <dbReference type="HAMAP-Rule" id="MF_00338"/>
    </source>
</evidence>
<dbReference type="RefSeq" id="WP_166191183.1">
    <property type="nucleotide sequence ID" value="NZ_CP049811.1"/>
</dbReference>
<reference evidence="3 4" key="1">
    <citation type="submission" date="2020-03" db="EMBL/GenBank/DDBJ databases">
        <title>Complete genome sequence of Monaibacterium sp. ALG8 with diverse plasmids.</title>
        <authorList>
            <person name="Sun C."/>
        </authorList>
    </citation>
    <scope>NUCLEOTIDE SEQUENCE [LARGE SCALE GENOMIC DNA]</scope>
    <source>
        <strain evidence="3 4">ALG8</strain>
    </source>
</reference>
<evidence type="ECO:0000256" key="1">
    <source>
        <dbReference type="ARBA" id="ARBA00010751"/>
    </source>
</evidence>
<accession>A0A6G7VMI0</accession>
<evidence type="ECO:0000313" key="3">
    <source>
        <dbReference type="EMBL" id="QIK41065.1"/>
    </source>
</evidence>
<dbReference type="PANTHER" id="PTHR34068">
    <property type="entry name" value="UPF0145 PROTEIN YBJQ"/>
    <property type="match status" value="1"/>
</dbReference>
<evidence type="ECO:0000313" key="4">
    <source>
        <dbReference type="Proteomes" id="UP000500791"/>
    </source>
</evidence>
<dbReference type="Pfam" id="PF01906">
    <property type="entry name" value="YbjQ_1"/>
    <property type="match status" value="1"/>
</dbReference>
<dbReference type="EMBL" id="CP049811">
    <property type="protein sequence ID" value="QIK41065.1"/>
    <property type="molecule type" value="Genomic_DNA"/>
</dbReference>
<organism evidence="3 4">
    <name type="scientific">Pontivivens nitratireducens</name>
    <dbReference type="NCBI Taxonomy" id="2758038"/>
    <lineage>
        <taxon>Bacteria</taxon>
        <taxon>Pseudomonadati</taxon>
        <taxon>Pseudomonadota</taxon>
        <taxon>Alphaproteobacteria</taxon>
        <taxon>Rhodobacterales</taxon>
        <taxon>Paracoccaceae</taxon>
        <taxon>Pontivivens</taxon>
    </lineage>
</organism>
<dbReference type="Gene3D" id="3.30.110.70">
    <property type="entry name" value="Hypothetical protein apc22750. Chain B"/>
    <property type="match status" value="1"/>
</dbReference>
<dbReference type="SUPFAM" id="SSF117782">
    <property type="entry name" value="YbjQ-like"/>
    <property type="match status" value="1"/>
</dbReference>
<dbReference type="Proteomes" id="UP000500791">
    <property type="component" value="Chromosome"/>
</dbReference>
<proteinExistence type="inferred from homology"/>
<sequence length="111" mass="11769">MTVSNANLPVLTIDTVPGREVVAALGLVRGSTVRAKHMGSDIVASLRNLVGGEIREYQQLLAASREQAMDRMIAEARALGADAVVGVRMQTSTITQQASEVVFYGTAVRLA</sequence>
<comment type="similarity">
    <text evidence="1 2">Belongs to the UPF0145 family.</text>
</comment>
<dbReference type="InterPro" id="IPR002765">
    <property type="entry name" value="UPF0145_YbjQ-like"/>
</dbReference>
<dbReference type="PANTHER" id="PTHR34068:SF2">
    <property type="entry name" value="UPF0145 PROTEIN SCO3412"/>
    <property type="match status" value="1"/>
</dbReference>
<protein>
    <recommendedName>
        <fullName evidence="2">UPF0145 protein G8E03_09955</fullName>
    </recommendedName>
</protein>
<dbReference type="HAMAP" id="MF_00338">
    <property type="entry name" value="UPF0145"/>
    <property type="match status" value="1"/>
</dbReference>
<keyword evidence="4" id="KW-1185">Reference proteome</keyword>
<dbReference type="AlphaFoldDB" id="A0A6G7VMI0"/>
<dbReference type="InterPro" id="IPR035439">
    <property type="entry name" value="UPF0145_dom_sf"/>
</dbReference>